<dbReference type="AlphaFoldDB" id="A0A8S2XAN5"/>
<name>A0A8S2XAN5_9BILA</name>
<evidence type="ECO:0000313" key="3">
    <source>
        <dbReference type="EMBL" id="CAF4488030.1"/>
    </source>
</evidence>
<dbReference type="EMBL" id="CAJOBH010046812">
    <property type="protein sequence ID" value="CAF4358842.1"/>
    <property type="molecule type" value="Genomic_DNA"/>
</dbReference>
<feature type="non-terminal residue" evidence="3">
    <location>
        <position position="20"/>
    </location>
</feature>
<dbReference type="Proteomes" id="UP000681967">
    <property type="component" value="Unassembled WGS sequence"/>
</dbReference>
<gene>
    <name evidence="2" type="ORF">BYL167_LOCUS29806</name>
    <name evidence="3" type="ORF">GIL414_LOCUS34125</name>
</gene>
<feature type="region of interest" description="Disordered" evidence="1">
    <location>
        <begin position="1"/>
        <end position="20"/>
    </location>
</feature>
<sequence>MTDDQTSSNINHDNLLDTSL</sequence>
<evidence type="ECO:0000256" key="1">
    <source>
        <dbReference type="SAM" id="MobiDB-lite"/>
    </source>
</evidence>
<accession>A0A8S2XAN5</accession>
<organism evidence="3 4">
    <name type="scientific">Rotaria magnacalcarata</name>
    <dbReference type="NCBI Taxonomy" id="392030"/>
    <lineage>
        <taxon>Eukaryota</taxon>
        <taxon>Metazoa</taxon>
        <taxon>Spiralia</taxon>
        <taxon>Gnathifera</taxon>
        <taxon>Rotifera</taxon>
        <taxon>Eurotatoria</taxon>
        <taxon>Bdelloidea</taxon>
        <taxon>Philodinida</taxon>
        <taxon>Philodinidae</taxon>
        <taxon>Rotaria</taxon>
    </lineage>
</organism>
<proteinExistence type="predicted"/>
<reference evidence="3" key="1">
    <citation type="submission" date="2021-02" db="EMBL/GenBank/DDBJ databases">
        <authorList>
            <person name="Nowell W R."/>
        </authorList>
    </citation>
    <scope>NUCLEOTIDE SEQUENCE</scope>
</reference>
<comment type="caution">
    <text evidence="3">The sequence shown here is derived from an EMBL/GenBank/DDBJ whole genome shotgun (WGS) entry which is preliminary data.</text>
</comment>
<evidence type="ECO:0000313" key="4">
    <source>
        <dbReference type="Proteomes" id="UP000681720"/>
    </source>
</evidence>
<dbReference type="Proteomes" id="UP000681720">
    <property type="component" value="Unassembled WGS sequence"/>
</dbReference>
<dbReference type="EMBL" id="CAJOBJ010077899">
    <property type="protein sequence ID" value="CAF4488030.1"/>
    <property type="molecule type" value="Genomic_DNA"/>
</dbReference>
<evidence type="ECO:0000313" key="2">
    <source>
        <dbReference type="EMBL" id="CAF4358842.1"/>
    </source>
</evidence>
<protein>
    <submittedName>
        <fullName evidence="3">Uncharacterized protein</fullName>
    </submittedName>
</protein>